<evidence type="ECO:0000256" key="13">
    <source>
        <dbReference type="PIRSR" id="PIRSR610972-4"/>
    </source>
</evidence>
<feature type="active site" description="Nucleophile" evidence="10">
    <location>
        <position position="11"/>
    </location>
</feature>
<feature type="binding site" evidence="11">
    <location>
        <begin position="11"/>
        <end position="13"/>
    </location>
    <ligand>
        <name>substrate</name>
    </ligand>
</feature>
<keyword evidence="15" id="KW-1185">Reference proteome</keyword>
<dbReference type="GO" id="GO:0000287">
    <property type="term" value="F:magnesium ion binding"/>
    <property type="evidence" value="ECO:0007669"/>
    <property type="project" value="InterPro"/>
</dbReference>
<evidence type="ECO:0000256" key="1">
    <source>
        <dbReference type="ARBA" id="ARBA00006171"/>
    </source>
</evidence>
<proteinExistence type="inferred from homology"/>
<feature type="binding site" evidence="12">
    <location>
        <position position="172"/>
    </location>
    <ligand>
        <name>Mg(2+)</name>
        <dbReference type="ChEBI" id="CHEBI:18420"/>
    </ligand>
</feature>
<comment type="cofactor">
    <cofactor evidence="12">
        <name>Mg(2+)</name>
        <dbReference type="ChEBI" id="CHEBI:18420"/>
    </cofactor>
    <text evidence="12">Binds 2 magnesium ions per subunit.</text>
</comment>
<dbReference type="RefSeq" id="WP_149484692.1">
    <property type="nucleotide sequence ID" value="NZ_CP036150.1"/>
</dbReference>
<keyword evidence="3 12" id="KW-0479">Metal-binding</keyword>
<dbReference type="EC" id="5.4.2.6" evidence="8"/>
<protein>
    <recommendedName>
        <fullName evidence="9">Beta-phosphoglucomutase</fullName>
        <ecNumber evidence="8">5.4.2.6</ecNumber>
    </recommendedName>
</protein>
<keyword evidence="2" id="KW-0597">Phosphoprotein</keyword>
<feature type="binding site" evidence="11">
    <location>
        <position position="27"/>
    </location>
    <ligand>
        <name>substrate</name>
    </ligand>
</feature>
<dbReference type="InterPro" id="IPR010972">
    <property type="entry name" value="Beta-PGM"/>
</dbReference>
<dbReference type="Proteomes" id="UP000324209">
    <property type="component" value="Chromosome"/>
</dbReference>
<evidence type="ECO:0000256" key="3">
    <source>
        <dbReference type="ARBA" id="ARBA00022723"/>
    </source>
</evidence>
<evidence type="ECO:0000256" key="5">
    <source>
        <dbReference type="ARBA" id="ARBA00023235"/>
    </source>
</evidence>
<gene>
    <name evidence="14" type="primary">pgmB</name>
    <name evidence="14" type="ORF">EXM22_00870</name>
</gene>
<evidence type="ECO:0000256" key="6">
    <source>
        <dbReference type="ARBA" id="ARBA00023277"/>
    </source>
</evidence>
<dbReference type="GO" id="GO:0005975">
    <property type="term" value="P:carbohydrate metabolic process"/>
    <property type="evidence" value="ECO:0007669"/>
    <property type="project" value="InterPro"/>
</dbReference>
<feature type="site" description="Important for catalytic activity and assists the phosphoryl transfer reaction to Asp8 by balancing charge and orienting the reacting groups" evidence="13">
    <location>
        <position position="147"/>
    </location>
</feature>
<dbReference type="EMBL" id="CP036150">
    <property type="protein sequence ID" value="QEN06609.1"/>
    <property type="molecule type" value="Genomic_DNA"/>
</dbReference>
<dbReference type="Pfam" id="PF00702">
    <property type="entry name" value="Hydrolase"/>
    <property type="match status" value="1"/>
</dbReference>
<comment type="similarity">
    <text evidence="1">Belongs to the HAD-like hydrolase superfamily. CbbY/CbbZ/Gph/YieH family.</text>
</comment>
<accession>A0A5C1QHN2</accession>
<evidence type="ECO:0000256" key="7">
    <source>
        <dbReference type="ARBA" id="ARBA00044926"/>
    </source>
</evidence>
<feature type="binding site" evidence="12">
    <location>
        <position position="11"/>
    </location>
    <ligand>
        <name>Mg(2+)</name>
        <dbReference type="ChEBI" id="CHEBI:18420"/>
    </ligand>
</feature>
<evidence type="ECO:0000256" key="12">
    <source>
        <dbReference type="PIRSR" id="PIRSR610972-3"/>
    </source>
</evidence>
<evidence type="ECO:0000313" key="14">
    <source>
        <dbReference type="EMBL" id="QEN06609.1"/>
    </source>
</evidence>
<evidence type="ECO:0000256" key="2">
    <source>
        <dbReference type="ARBA" id="ARBA00022553"/>
    </source>
</evidence>
<dbReference type="AlphaFoldDB" id="A0A5C1QHN2"/>
<dbReference type="NCBIfam" id="TIGR02009">
    <property type="entry name" value="PGMB-YQAB-SF"/>
    <property type="match status" value="1"/>
</dbReference>
<dbReference type="PRINTS" id="PR00413">
    <property type="entry name" value="HADHALOGNASE"/>
</dbReference>
<feature type="binding site" evidence="11">
    <location>
        <position position="54"/>
    </location>
    <ligand>
        <name>substrate</name>
    </ligand>
</feature>
<feature type="active site" description="Proton donor/acceptor" evidence="10">
    <location>
        <position position="13"/>
    </location>
</feature>
<evidence type="ECO:0000256" key="8">
    <source>
        <dbReference type="ARBA" id="ARBA00044968"/>
    </source>
</evidence>
<dbReference type="KEGG" id="ock:EXM22_00870"/>
<feature type="binding site" evidence="11">
    <location>
        <begin position="116"/>
        <end position="120"/>
    </location>
    <ligand>
        <name>substrate</name>
    </ligand>
</feature>
<feature type="binding site" evidence="11">
    <location>
        <position position="78"/>
    </location>
    <ligand>
        <name>substrate</name>
    </ligand>
</feature>
<dbReference type="CDD" id="cd02598">
    <property type="entry name" value="HAD_BPGM"/>
    <property type="match status" value="1"/>
</dbReference>
<dbReference type="InterPro" id="IPR023214">
    <property type="entry name" value="HAD_sf"/>
</dbReference>
<evidence type="ECO:0000256" key="11">
    <source>
        <dbReference type="PIRSR" id="PIRSR610972-2"/>
    </source>
</evidence>
<dbReference type="NCBIfam" id="TIGR01990">
    <property type="entry name" value="bPGM"/>
    <property type="match status" value="1"/>
</dbReference>
<dbReference type="OrthoDB" id="9797743at2"/>
<dbReference type="InterPro" id="IPR051600">
    <property type="entry name" value="Beta-PGM-like"/>
</dbReference>
<dbReference type="Gene3D" id="1.10.150.240">
    <property type="entry name" value="Putative phosphatase, domain 2"/>
    <property type="match status" value="1"/>
</dbReference>
<comment type="catalytic activity">
    <reaction evidence="7">
        <text>beta-D-glucose 1-phosphate = beta-D-glucose 6-phosphate</text>
        <dbReference type="Rhea" id="RHEA:20113"/>
        <dbReference type="ChEBI" id="CHEBI:57684"/>
        <dbReference type="ChEBI" id="CHEBI:58247"/>
        <dbReference type="EC" id="5.4.2.6"/>
    </reaction>
</comment>
<feature type="binding site" evidence="12">
    <location>
        <position position="13"/>
    </location>
    <ligand>
        <name>Mg(2+)</name>
        <dbReference type="ChEBI" id="CHEBI:18420"/>
    </ligand>
</feature>
<dbReference type="InterPro" id="IPR023198">
    <property type="entry name" value="PGP-like_dom2"/>
</dbReference>
<dbReference type="SFLD" id="SFLDG01135">
    <property type="entry name" value="C1.5.6:_HAD__Beta-PGM__Phospha"/>
    <property type="match status" value="1"/>
</dbReference>
<sequence length="223" mass="24272">MSHNIKGIIFDLDGVLVDTARYHFQAWRQLAESLGFSFTEEENERLKGVSRRASLEILLSMGKLTLSEDEKESAMASKNKNYVEMIGKMTPEGILPGALDLLKELKQSGIKTALGSASKNAPLILERTGLARYLDAVVDGNRTSRAKPDPEVFLLGAGDLKLEPGECLVFEDAAAGIEAAQNAGMKTAGIGRKNQLNRADILFPNLQGVTWSVLSKKLSDLPR</sequence>
<dbReference type="SUPFAM" id="SSF56784">
    <property type="entry name" value="HAD-like"/>
    <property type="match status" value="1"/>
</dbReference>
<feature type="binding site" evidence="11">
    <location>
        <begin position="46"/>
        <end position="51"/>
    </location>
    <ligand>
        <name>substrate</name>
    </ligand>
</feature>
<feature type="binding site" evidence="12">
    <location>
        <position position="171"/>
    </location>
    <ligand>
        <name>Mg(2+)</name>
        <dbReference type="ChEBI" id="CHEBI:18420"/>
    </ligand>
</feature>
<keyword evidence="5 14" id="KW-0413">Isomerase</keyword>
<keyword evidence="4 12" id="KW-0460">Magnesium</keyword>
<dbReference type="InterPro" id="IPR036412">
    <property type="entry name" value="HAD-like_sf"/>
</dbReference>
<dbReference type="InterPro" id="IPR006439">
    <property type="entry name" value="HAD-SF_hydro_IA"/>
</dbReference>
<dbReference type="Gene3D" id="3.40.50.1000">
    <property type="entry name" value="HAD superfamily/HAD-like"/>
    <property type="match status" value="1"/>
</dbReference>
<feature type="binding site" evidence="11">
    <location>
        <position position="147"/>
    </location>
    <ligand>
        <name>substrate</name>
    </ligand>
</feature>
<evidence type="ECO:0000256" key="9">
    <source>
        <dbReference type="ARBA" id="ARBA00044991"/>
    </source>
</evidence>
<dbReference type="SFLD" id="SFLDG01129">
    <property type="entry name" value="C1.5:_HAD__Beta-PGM__Phosphata"/>
    <property type="match status" value="1"/>
</dbReference>
<name>A0A5C1QHN2_9SPIO</name>
<feature type="site" description="Important for catalytic activity and assists the phosphoryl transfer reaction to Asp8 by balancing charge and orienting the reacting groups" evidence="13">
    <location>
        <position position="116"/>
    </location>
</feature>
<reference evidence="14 15" key="1">
    <citation type="submission" date="2019-02" db="EMBL/GenBank/DDBJ databases">
        <title>Complete Genome Sequence and Methylome Analysis of free living Spirochaetas.</title>
        <authorList>
            <person name="Fomenkov A."/>
            <person name="Dubinina G."/>
            <person name="Leshcheva N."/>
            <person name="Mikheeva N."/>
            <person name="Grabovich M."/>
            <person name="Vincze T."/>
            <person name="Roberts R.J."/>
        </authorList>
    </citation>
    <scope>NUCLEOTIDE SEQUENCE [LARGE SCALE GENOMIC DNA]</scope>
    <source>
        <strain evidence="14 15">K2</strain>
    </source>
</reference>
<dbReference type="SFLD" id="SFLDS00003">
    <property type="entry name" value="Haloacid_Dehalogenase"/>
    <property type="match status" value="1"/>
</dbReference>
<dbReference type="PANTHER" id="PTHR46193">
    <property type="entry name" value="6-PHOSPHOGLUCONATE PHOSPHATASE"/>
    <property type="match status" value="1"/>
</dbReference>
<organism evidence="14 15">
    <name type="scientific">Oceanispirochaeta crateris</name>
    <dbReference type="NCBI Taxonomy" id="2518645"/>
    <lineage>
        <taxon>Bacteria</taxon>
        <taxon>Pseudomonadati</taxon>
        <taxon>Spirochaetota</taxon>
        <taxon>Spirochaetia</taxon>
        <taxon>Spirochaetales</taxon>
        <taxon>Spirochaetaceae</taxon>
        <taxon>Oceanispirochaeta</taxon>
    </lineage>
</organism>
<dbReference type="NCBIfam" id="TIGR01509">
    <property type="entry name" value="HAD-SF-IA-v3"/>
    <property type="match status" value="1"/>
</dbReference>
<evidence type="ECO:0000256" key="10">
    <source>
        <dbReference type="PIRSR" id="PIRSR610972-1"/>
    </source>
</evidence>
<evidence type="ECO:0000256" key="4">
    <source>
        <dbReference type="ARBA" id="ARBA00022842"/>
    </source>
</evidence>
<dbReference type="PANTHER" id="PTHR46193:SF18">
    <property type="entry name" value="HEXITOL PHOSPHATASE B"/>
    <property type="match status" value="1"/>
</dbReference>
<dbReference type="GO" id="GO:0008801">
    <property type="term" value="F:beta-phosphoglucomutase activity"/>
    <property type="evidence" value="ECO:0007669"/>
    <property type="project" value="UniProtKB-EC"/>
</dbReference>
<dbReference type="InterPro" id="IPR010976">
    <property type="entry name" value="B-phosphoglucomutase_hydrolase"/>
</dbReference>
<keyword evidence="6" id="KW-0119">Carbohydrate metabolism</keyword>
<evidence type="ECO:0000313" key="15">
    <source>
        <dbReference type="Proteomes" id="UP000324209"/>
    </source>
</evidence>